<proteinExistence type="predicted"/>
<comment type="caution">
    <text evidence="1">The sequence shown here is derived from an EMBL/GenBank/DDBJ whole genome shotgun (WGS) entry which is preliminary data.</text>
</comment>
<dbReference type="EMBL" id="AQHF01000020">
    <property type="protein sequence ID" value="MBE0345692.1"/>
    <property type="molecule type" value="Genomic_DNA"/>
</dbReference>
<gene>
    <name evidence="1" type="ORF">PPEP_a0622</name>
</gene>
<protein>
    <submittedName>
        <fullName evidence="1">Uncharacterized protein</fullName>
    </submittedName>
</protein>
<keyword evidence="2" id="KW-1185">Reference proteome</keyword>
<organism evidence="1 2">
    <name type="scientific">Pseudoalteromonas peptidolytica F12-50-A1</name>
    <dbReference type="NCBI Taxonomy" id="1315280"/>
    <lineage>
        <taxon>Bacteria</taxon>
        <taxon>Pseudomonadati</taxon>
        <taxon>Pseudomonadota</taxon>
        <taxon>Gammaproteobacteria</taxon>
        <taxon>Alteromonadales</taxon>
        <taxon>Pseudoalteromonadaceae</taxon>
        <taxon>Pseudoalteromonas</taxon>
    </lineage>
</organism>
<sequence length="54" mass="6081">MIVNKCVIATMAILQNKPDVQVKGGKITLYFKSRFTVSNFTSTMTLPVLLSRYI</sequence>
<evidence type="ECO:0000313" key="1">
    <source>
        <dbReference type="EMBL" id="MBE0345692.1"/>
    </source>
</evidence>
<dbReference type="AlphaFoldDB" id="A0A8I0T3X2"/>
<dbReference type="Proteomes" id="UP000660708">
    <property type="component" value="Unassembled WGS sequence"/>
</dbReference>
<reference evidence="1 2" key="1">
    <citation type="submission" date="2015-06" db="EMBL/GenBank/DDBJ databases">
        <title>Genome sequence of Pseudoalteromonas peptidolytica.</title>
        <authorList>
            <person name="Xie B.-B."/>
            <person name="Rong J.-C."/>
            <person name="Qin Q.-L."/>
            <person name="Zhang Y.-Z."/>
        </authorList>
    </citation>
    <scope>NUCLEOTIDE SEQUENCE [LARGE SCALE GENOMIC DNA]</scope>
    <source>
        <strain evidence="1 2">F12-50-A1</strain>
    </source>
</reference>
<evidence type="ECO:0000313" key="2">
    <source>
        <dbReference type="Proteomes" id="UP000660708"/>
    </source>
</evidence>
<accession>A0A8I0T3X2</accession>
<name>A0A8I0T3X2_9GAMM</name>